<evidence type="ECO:0000313" key="2">
    <source>
        <dbReference type="Proteomes" id="UP000295023"/>
    </source>
</evidence>
<proteinExistence type="predicted"/>
<keyword evidence="2" id="KW-1185">Reference proteome</keyword>
<protein>
    <submittedName>
        <fullName evidence="1">Uncharacterized protein</fullName>
    </submittedName>
</protein>
<dbReference type="OrthoDB" id="565387at2"/>
<accession>A0A4R4D5L1</accession>
<name>A0A4R4D5L1_9PROT</name>
<gene>
    <name evidence="1" type="ORF">EXY23_24815</name>
</gene>
<organism evidence="1 2">
    <name type="scientific">Roseicella aquatilis</name>
    <dbReference type="NCBI Taxonomy" id="2527868"/>
    <lineage>
        <taxon>Bacteria</taxon>
        <taxon>Pseudomonadati</taxon>
        <taxon>Pseudomonadota</taxon>
        <taxon>Alphaproteobacteria</taxon>
        <taxon>Acetobacterales</taxon>
        <taxon>Roseomonadaceae</taxon>
        <taxon>Roseicella</taxon>
    </lineage>
</organism>
<dbReference type="RefSeq" id="WP_132296417.1">
    <property type="nucleotide sequence ID" value="NZ_SKBM01000039.1"/>
</dbReference>
<sequence>MRRRQLNSAVHRRRNALLLLDDGWTAERVAEALFIEAETVREHRRLHAAEGRAGIGRLACAGHAPVLTAEQGTMLRRSRRRGST</sequence>
<dbReference type="EMBL" id="SKBM01000039">
    <property type="protein sequence ID" value="TCZ53416.1"/>
    <property type="molecule type" value="Genomic_DNA"/>
</dbReference>
<dbReference type="InterPro" id="IPR009057">
    <property type="entry name" value="Homeodomain-like_sf"/>
</dbReference>
<reference evidence="1 2" key="1">
    <citation type="submission" date="2019-03" db="EMBL/GenBank/DDBJ databases">
        <title>Paracraurococcus aquatilis NE82 genome sequence.</title>
        <authorList>
            <person name="Zhao Y."/>
            <person name="Du Z."/>
        </authorList>
    </citation>
    <scope>NUCLEOTIDE SEQUENCE [LARGE SCALE GENOMIC DNA]</scope>
    <source>
        <strain evidence="1 2">NE82</strain>
    </source>
</reference>
<dbReference type="Proteomes" id="UP000295023">
    <property type="component" value="Unassembled WGS sequence"/>
</dbReference>
<comment type="caution">
    <text evidence="1">The sequence shown here is derived from an EMBL/GenBank/DDBJ whole genome shotgun (WGS) entry which is preliminary data.</text>
</comment>
<dbReference type="AlphaFoldDB" id="A0A4R4D5L1"/>
<dbReference type="SUPFAM" id="SSF46689">
    <property type="entry name" value="Homeodomain-like"/>
    <property type="match status" value="1"/>
</dbReference>
<evidence type="ECO:0000313" key="1">
    <source>
        <dbReference type="EMBL" id="TCZ53416.1"/>
    </source>
</evidence>